<dbReference type="STRING" id="321763.SAMN04488692_10372"/>
<dbReference type="PIRSF" id="PIRSF005572">
    <property type="entry name" value="NifS"/>
    <property type="match status" value="1"/>
</dbReference>
<dbReference type="InterPro" id="IPR000192">
    <property type="entry name" value="Aminotrans_V_dom"/>
</dbReference>
<keyword evidence="4" id="KW-0663">Pyridoxal phosphate</keyword>
<dbReference type="InterPro" id="IPR015424">
    <property type="entry name" value="PyrdxlP-dep_Trfase"/>
</dbReference>
<dbReference type="SUPFAM" id="SSF53383">
    <property type="entry name" value="PLP-dependent transferases"/>
    <property type="match status" value="1"/>
</dbReference>
<proteinExistence type="inferred from homology"/>
<dbReference type="PANTHER" id="PTHR43586">
    <property type="entry name" value="CYSTEINE DESULFURASE"/>
    <property type="match status" value="1"/>
</dbReference>
<name>A0A1G9IVV2_9FIRM</name>
<sequence length="387" mass="42305">MAIYLDNAATSYPKPDSVQKEMNNYMQNIGVNPGRGAYQRALKAEQIVFSTRQALGDLFNIDDVSRIVFTANVTEALNLAIKGFVPEKSHVITTSFEHNAVWRPLKHLQKEKEVKISTIGAPDRAFIDKKELEEAHSKNTELVIINHASNVTGAIAPLETVGEFCQEKNLPLLVDSAQTAGILPIDVQEYNISMLGFTGHKGLLGPTGTGGLYIDSEIELAPLKEGGTGSKSYLERQPEDLPDRFEAGTVNSVGLAGLKSGVEYLLQRGIEEIRQHELQLTEYLLDVLGDLQDCEIYSPLSAEDLVAVVSVNLADIPAEEAAYVLDDVYDIMVRAGLHCSPQAHKMLGTEDRGSLRFSPGIFNSKQDIERAGEALKKILQRGTGVNS</sequence>
<dbReference type="Gene3D" id="3.40.640.10">
    <property type="entry name" value="Type I PLP-dependent aspartate aminotransferase-like (Major domain)"/>
    <property type="match status" value="1"/>
</dbReference>
<comment type="similarity">
    <text evidence="2">Belongs to the class-V pyridoxal-phosphate-dependent aminotransferase family. Csd subfamily.</text>
</comment>
<dbReference type="NCBIfam" id="TIGR01977">
    <property type="entry name" value="am_tr_V_EF2568"/>
    <property type="match status" value="1"/>
</dbReference>
<protein>
    <recommendedName>
        <fullName evidence="3">cysteine desulfurase</fullName>
        <ecNumber evidence="3">2.8.1.7</ecNumber>
    </recommendedName>
</protein>
<evidence type="ECO:0000256" key="5">
    <source>
        <dbReference type="ARBA" id="ARBA00050776"/>
    </source>
</evidence>
<organism evidence="7 8">
    <name type="scientific">Halarsenatibacter silvermanii</name>
    <dbReference type="NCBI Taxonomy" id="321763"/>
    <lineage>
        <taxon>Bacteria</taxon>
        <taxon>Bacillati</taxon>
        <taxon>Bacillota</taxon>
        <taxon>Clostridia</taxon>
        <taxon>Halanaerobiales</taxon>
        <taxon>Halarsenatibacteraceae</taxon>
        <taxon>Halarsenatibacter</taxon>
    </lineage>
</organism>
<feature type="domain" description="Aminotransferase class V" evidence="6">
    <location>
        <begin position="3"/>
        <end position="370"/>
    </location>
</feature>
<keyword evidence="8" id="KW-1185">Reference proteome</keyword>
<dbReference type="InterPro" id="IPR016454">
    <property type="entry name" value="Cysteine_dSase"/>
</dbReference>
<dbReference type="Gene3D" id="3.90.1150.10">
    <property type="entry name" value="Aspartate Aminotransferase, domain 1"/>
    <property type="match status" value="1"/>
</dbReference>
<dbReference type="Proteomes" id="UP000199476">
    <property type="component" value="Unassembled WGS sequence"/>
</dbReference>
<comment type="catalytic activity">
    <reaction evidence="5">
        <text>(sulfur carrier)-H + L-cysteine = (sulfur carrier)-SH + L-alanine</text>
        <dbReference type="Rhea" id="RHEA:43892"/>
        <dbReference type="Rhea" id="RHEA-COMP:14737"/>
        <dbReference type="Rhea" id="RHEA-COMP:14739"/>
        <dbReference type="ChEBI" id="CHEBI:29917"/>
        <dbReference type="ChEBI" id="CHEBI:35235"/>
        <dbReference type="ChEBI" id="CHEBI:57972"/>
        <dbReference type="ChEBI" id="CHEBI:64428"/>
        <dbReference type="EC" id="2.8.1.7"/>
    </reaction>
</comment>
<evidence type="ECO:0000256" key="3">
    <source>
        <dbReference type="ARBA" id="ARBA00012239"/>
    </source>
</evidence>
<dbReference type="InterPro" id="IPR015421">
    <property type="entry name" value="PyrdxlP-dep_Trfase_major"/>
</dbReference>
<dbReference type="PANTHER" id="PTHR43586:SF4">
    <property type="entry name" value="ISOPENICILLIN N EPIMERASE"/>
    <property type="match status" value="1"/>
</dbReference>
<dbReference type="OrthoDB" id="9804366at2"/>
<gene>
    <name evidence="7" type="ORF">SAMN04488692_10372</name>
</gene>
<accession>A0A1G9IVV2</accession>
<dbReference type="InterPro" id="IPR010969">
    <property type="entry name" value="Cys_dSase-rel_unknwn_funct"/>
</dbReference>
<evidence type="ECO:0000259" key="6">
    <source>
        <dbReference type="Pfam" id="PF00266"/>
    </source>
</evidence>
<dbReference type="AlphaFoldDB" id="A0A1G9IVV2"/>
<comment type="cofactor">
    <cofactor evidence="1">
        <name>pyridoxal 5'-phosphate</name>
        <dbReference type="ChEBI" id="CHEBI:597326"/>
    </cofactor>
</comment>
<dbReference type="EC" id="2.8.1.7" evidence="3"/>
<evidence type="ECO:0000256" key="4">
    <source>
        <dbReference type="ARBA" id="ARBA00022898"/>
    </source>
</evidence>
<evidence type="ECO:0000313" key="7">
    <source>
        <dbReference type="EMBL" id="SDL29185.1"/>
    </source>
</evidence>
<evidence type="ECO:0000256" key="2">
    <source>
        <dbReference type="ARBA" id="ARBA00010447"/>
    </source>
</evidence>
<dbReference type="EMBL" id="FNGO01000003">
    <property type="protein sequence ID" value="SDL29185.1"/>
    <property type="molecule type" value="Genomic_DNA"/>
</dbReference>
<reference evidence="7 8" key="1">
    <citation type="submission" date="2016-10" db="EMBL/GenBank/DDBJ databases">
        <authorList>
            <person name="de Groot N.N."/>
        </authorList>
    </citation>
    <scope>NUCLEOTIDE SEQUENCE [LARGE SCALE GENOMIC DNA]</scope>
    <source>
        <strain evidence="7 8">SLAS-1</strain>
    </source>
</reference>
<evidence type="ECO:0000256" key="1">
    <source>
        <dbReference type="ARBA" id="ARBA00001933"/>
    </source>
</evidence>
<dbReference type="Pfam" id="PF00266">
    <property type="entry name" value="Aminotran_5"/>
    <property type="match status" value="1"/>
</dbReference>
<evidence type="ECO:0000313" key="8">
    <source>
        <dbReference type="Proteomes" id="UP000199476"/>
    </source>
</evidence>
<dbReference type="InterPro" id="IPR015422">
    <property type="entry name" value="PyrdxlP-dep_Trfase_small"/>
</dbReference>
<dbReference type="RefSeq" id="WP_089758233.1">
    <property type="nucleotide sequence ID" value="NZ_FNGO01000003.1"/>
</dbReference>
<dbReference type="GO" id="GO:0031071">
    <property type="term" value="F:cysteine desulfurase activity"/>
    <property type="evidence" value="ECO:0007669"/>
    <property type="project" value="UniProtKB-EC"/>
</dbReference>